<feature type="transmembrane region" description="Helical" evidence="1">
    <location>
        <begin position="24"/>
        <end position="46"/>
    </location>
</feature>
<dbReference type="EMBL" id="MJEQ01001617">
    <property type="protein sequence ID" value="OIT30043.1"/>
    <property type="molecule type" value="Genomic_DNA"/>
</dbReference>
<keyword evidence="3" id="KW-1185">Reference proteome</keyword>
<comment type="caution">
    <text evidence="2">The sequence shown here is derived from an EMBL/GenBank/DDBJ whole genome shotgun (WGS) entry which is preliminary data.</text>
</comment>
<evidence type="ECO:0000313" key="3">
    <source>
        <dbReference type="Proteomes" id="UP000187609"/>
    </source>
</evidence>
<protein>
    <submittedName>
        <fullName evidence="2">Uncharacterized protein</fullName>
    </submittedName>
</protein>
<keyword evidence="1" id="KW-1133">Transmembrane helix</keyword>
<dbReference type="AlphaFoldDB" id="A0A314KL82"/>
<dbReference type="Gramene" id="OIT30043">
    <property type="protein sequence ID" value="OIT30043"/>
    <property type="gene ID" value="A4A49_25666"/>
</dbReference>
<keyword evidence="1" id="KW-0472">Membrane</keyword>
<evidence type="ECO:0000256" key="1">
    <source>
        <dbReference type="SAM" id="Phobius"/>
    </source>
</evidence>
<organism evidence="2 3">
    <name type="scientific">Nicotiana attenuata</name>
    <name type="common">Coyote tobacco</name>
    <dbReference type="NCBI Taxonomy" id="49451"/>
    <lineage>
        <taxon>Eukaryota</taxon>
        <taxon>Viridiplantae</taxon>
        <taxon>Streptophyta</taxon>
        <taxon>Embryophyta</taxon>
        <taxon>Tracheophyta</taxon>
        <taxon>Spermatophyta</taxon>
        <taxon>Magnoliopsida</taxon>
        <taxon>eudicotyledons</taxon>
        <taxon>Gunneridae</taxon>
        <taxon>Pentapetalae</taxon>
        <taxon>asterids</taxon>
        <taxon>lamiids</taxon>
        <taxon>Solanales</taxon>
        <taxon>Solanaceae</taxon>
        <taxon>Nicotianoideae</taxon>
        <taxon>Nicotianeae</taxon>
        <taxon>Nicotiana</taxon>
    </lineage>
</organism>
<reference evidence="2" key="1">
    <citation type="submission" date="2016-11" db="EMBL/GenBank/DDBJ databases">
        <title>The genome of Nicotiana attenuata.</title>
        <authorList>
            <person name="Xu S."/>
            <person name="Brockmoeller T."/>
            <person name="Gaquerel E."/>
            <person name="Navarro A."/>
            <person name="Kuhl H."/>
            <person name="Gase K."/>
            <person name="Ling Z."/>
            <person name="Zhou W."/>
            <person name="Kreitzer C."/>
            <person name="Stanke M."/>
            <person name="Tang H."/>
            <person name="Lyons E."/>
            <person name="Pandey P."/>
            <person name="Pandey S.P."/>
            <person name="Timmermann B."/>
            <person name="Baldwin I.T."/>
        </authorList>
    </citation>
    <scope>NUCLEOTIDE SEQUENCE [LARGE SCALE GENOMIC DNA]</scope>
    <source>
        <strain evidence="2">UT</strain>
    </source>
</reference>
<sequence length="80" mass="9813">MELFCEVCLDWFSLLYLGRGLRKYLEVLVAVFLCFQVVFVTVKGWFYSWYLRSFIWYFKGPLIWFSWRKNTACVEEREAD</sequence>
<dbReference type="Proteomes" id="UP000187609">
    <property type="component" value="Unassembled WGS sequence"/>
</dbReference>
<name>A0A314KL82_NICAT</name>
<proteinExistence type="predicted"/>
<accession>A0A314KL82</accession>
<keyword evidence="1" id="KW-0812">Transmembrane</keyword>
<gene>
    <name evidence="2" type="ORF">A4A49_25666</name>
</gene>
<evidence type="ECO:0000313" key="2">
    <source>
        <dbReference type="EMBL" id="OIT30043.1"/>
    </source>
</evidence>